<comment type="pathway">
    <text evidence="1">Protein modification; protein ubiquitination.</text>
</comment>
<dbReference type="InterPro" id="IPR036296">
    <property type="entry name" value="SKP1-like_dim_sf"/>
</dbReference>
<proteinExistence type="predicted"/>
<name>A0ABU6TRL6_9FABA</name>
<feature type="non-terminal residue" evidence="4">
    <location>
        <position position="1"/>
    </location>
</feature>
<keyword evidence="5" id="KW-1185">Reference proteome</keyword>
<evidence type="ECO:0000256" key="2">
    <source>
        <dbReference type="SAM" id="Phobius"/>
    </source>
</evidence>
<dbReference type="Proteomes" id="UP001341840">
    <property type="component" value="Unassembled WGS sequence"/>
</dbReference>
<dbReference type="EMBL" id="JASCZI010091762">
    <property type="protein sequence ID" value="MED6151169.1"/>
    <property type="molecule type" value="Genomic_DNA"/>
</dbReference>
<dbReference type="SUPFAM" id="SSF81382">
    <property type="entry name" value="Skp1 dimerisation domain-like"/>
    <property type="match status" value="1"/>
</dbReference>
<feature type="domain" description="SKP1 component dimerisation" evidence="3">
    <location>
        <begin position="45"/>
        <end position="72"/>
    </location>
</feature>
<feature type="transmembrane region" description="Helical" evidence="2">
    <location>
        <begin position="21"/>
        <end position="42"/>
    </location>
</feature>
<gene>
    <name evidence="4" type="ORF">PIB30_079775</name>
</gene>
<evidence type="ECO:0000313" key="4">
    <source>
        <dbReference type="EMBL" id="MED6151169.1"/>
    </source>
</evidence>
<dbReference type="InterPro" id="IPR011333">
    <property type="entry name" value="SKP1/BTB/POZ_sf"/>
</dbReference>
<evidence type="ECO:0000259" key="3">
    <source>
        <dbReference type="Pfam" id="PF01466"/>
    </source>
</evidence>
<evidence type="ECO:0000256" key="1">
    <source>
        <dbReference type="ARBA" id="ARBA00004906"/>
    </source>
</evidence>
<reference evidence="4 5" key="1">
    <citation type="journal article" date="2023" name="Plants (Basel)">
        <title>Bridging the Gap: Combining Genomics and Transcriptomics Approaches to Understand Stylosanthes scabra, an Orphan Legume from the Brazilian Caatinga.</title>
        <authorList>
            <person name="Ferreira-Neto J.R.C."/>
            <person name="da Silva M.D."/>
            <person name="Binneck E."/>
            <person name="de Melo N.F."/>
            <person name="da Silva R.H."/>
            <person name="de Melo A.L.T.M."/>
            <person name="Pandolfi V."/>
            <person name="Bustamante F.O."/>
            <person name="Brasileiro-Vidal A.C."/>
            <person name="Benko-Iseppon A.M."/>
        </authorList>
    </citation>
    <scope>NUCLEOTIDE SEQUENCE [LARGE SCALE GENOMIC DNA]</scope>
    <source>
        <tissue evidence="4">Leaves</tissue>
    </source>
</reference>
<protein>
    <recommendedName>
        <fullName evidence="3">SKP1 component dimerisation domain-containing protein</fullName>
    </recommendedName>
</protein>
<dbReference type="InterPro" id="IPR016072">
    <property type="entry name" value="Skp1_comp_dimer"/>
</dbReference>
<comment type="caution">
    <text evidence="4">The sequence shown here is derived from an EMBL/GenBank/DDBJ whole genome shotgun (WGS) entry which is preliminary data.</text>
</comment>
<dbReference type="PANTHER" id="PTHR11165">
    <property type="entry name" value="SKP1"/>
    <property type="match status" value="1"/>
</dbReference>
<dbReference type="Gene3D" id="3.30.710.10">
    <property type="entry name" value="Potassium Channel Kv1.1, Chain A"/>
    <property type="match status" value="1"/>
</dbReference>
<dbReference type="Pfam" id="PF01466">
    <property type="entry name" value="Skp1"/>
    <property type="match status" value="1"/>
</dbReference>
<keyword evidence="2" id="KW-1133">Transmembrane helix</keyword>
<organism evidence="4 5">
    <name type="scientific">Stylosanthes scabra</name>
    <dbReference type="NCBI Taxonomy" id="79078"/>
    <lineage>
        <taxon>Eukaryota</taxon>
        <taxon>Viridiplantae</taxon>
        <taxon>Streptophyta</taxon>
        <taxon>Embryophyta</taxon>
        <taxon>Tracheophyta</taxon>
        <taxon>Spermatophyta</taxon>
        <taxon>Magnoliopsida</taxon>
        <taxon>eudicotyledons</taxon>
        <taxon>Gunneridae</taxon>
        <taxon>Pentapetalae</taxon>
        <taxon>rosids</taxon>
        <taxon>fabids</taxon>
        <taxon>Fabales</taxon>
        <taxon>Fabaceae</taxon>
        <taxon>Papilionoideae</taxon>
        <taxon>50 kb inversion clade</taxon>
        <taxon>dalbergioids sensu lato</taxon>
        <taxon>Dalbergieae</taxon>
        <taxon>Pterocarpus clade</taxon>
        <taxon>Stylosanthes</taxon>
    </lineage>
</organism>
<keyword evidence="2" id="KW-0472">Membrane</keyword>
<dbReference type="InterPro" id="IPR016897">
    <property type="entry name" value="SKP1"/>
</dbReference>
<sequence length="80" mass="9032">KHMESAANIAKSPNFTSRISHCHCIFCFFNVLITSTLFANYLNIKSLQDLTCQTVADMIKGKTPEEILKTFKNSTILSNF</sequence>
<evidence type="ECO:0000313" key="5">
    <source>
        <dbReference type="Proteomes" id="UP001341840"/>
    </source>
</evidence>
<accession>A0ABU6TRL6</accession>
<keyword evidence="2" id="KW-0812">Transmembrane</keyword>